<feature type="region of interest" description="Disordered" evidence="1">
    <location>
        <begin position="26"/>
        <end position="118"/>
    </location>
</feature>
<feature type="compositionally biased region" description="Basic residues" evidence="1">
    <location>
        <begin position="92"/>
        <end position="106"/>
    </location>
</feature>
<reference evidence="2" key="1">
    <citation type="submission" date="2019-12" db="EMBL/GenBank/DDBJ databases">
        <title>Genome sequencing and annotation of Brassica cretica.</title>
        <authorList>
            <person name="Studholme D.J."/>
            <person name="Sarris P.F."/>
        </authorList>
    </citation>
    <scope>NUCLEOTIDE SEQUENCE</scope>
    <source>
        <strain evidence="2">PFS-001/15</strain>
        <tissue evidence="2">Leaf</tissue>
    </source>
</reference>
<evidence type="ECO:0000313" key="2">
    <source>
        <dbReference type="EMBL" id="KAF2605853.1"/>
    </source>
</evidence>
<organism evidence="2 3">
    <name type="scientific">Brassica cretica</name>
    <name type="common">Mustard</name>
    <dbReference type="NCBI Taxonomy" id="69181"/>
    <lineage>
        <taxon>Eukaryota</taxon>
        <taxon>Viridiplantae</taxon>
        <taxon>Streptophyta</taxon>
        <taxon>Embryophyta</taxon>
        <taxon>Tracheophyta</taxon>
        <taxon>Spermatophyta</taxon>
        <taxon>Magnoliopsida</taxon>
        <taxon>eudicotyledons</taxon>
        <taxon>Gunneridae</taxon>
        <taxon>Pentapetalae</taxon>
        <taxon>rosids</taxon>
        <taxon>malvids</taxon>
        <taxon>Brassicales</taxon>
        <taxon>Brassicaceae</taxon>
        <taxon>Brassiceae</taxon>
        <taxon>Brassica</taxon>
    </lineage>
</organism>
<evidence type="ECO:0000313" key="3">
    <source>
        <dbReference type="Proteomes" id="UP000712281"/>
    </source>
</evidence>
<name>A0A8S9LKS4_BRACR</name>
<proteinExistence type="predicted"/>
<evidence type="ECO:0000256" key="1">
    <source>
        <dbReference type="SAM" id="MobiDB-lite"/>
    </source>
</evidence>
<feature type="compositionally biased region" description="Polar residues" evidence="1">
    <location>
        <begin position="109"/>
        <end position="118"/>
    </location>
</feature>
<feature type="compositionally biased region" description="Basic and acidic residues" evidence="1">
    <location>
        <begin position="57"/>
        <end position="91"/>
    </location>
</feature>
<dbReference type="Proteomes" id="UP000712281">
    <property type="component" value="Unassembled WGS sequence"/>
</dbReference>
<dbReference type="AlphaFoldDB" id="A0A8S9LKS4"/>
<comment type="caution">
    <text evidence="2">The sequence shown here is derived from an EMBL/GenBank/DDBJ whole genome shotgun (WGS) entry which is preliminary data.</text>
</comment>
<gene>
    <name evidence="2" type="ORF">F2Q68_00044631</name>
</gene>
<protein>
    <submittedName>
        <fullName evidence="2">Uncharacterized protein</fullName>
    </submittedName>
</protein>
<accession>A0A8S9LKS4</accession>
<sequence length="118" mass="13639">MQIFLTLRYTIQPLPEIHFKTHHCPRTGAYSSIPAVQAPTSPPHHNDSPLSPSPSVEHSELQEVARKGLRLRSQDESYNRISSSKDPDMHDHRRKTTTWTNWKRRQQTSTTTLGQRKT</sequence>
<dbReference type="EMBL" id="QGKW02000276">
    <property type="protein sequence ID" value="KAF2605853.1"/>
    <property type="molecule type" value="Genomic_DNA"/>
</dbReference>